<keyword evidence="5" id="KW-1000">Mitochondrion outer membrane</keyword>
<keyword evidence="8" id="KW-0496">Mitochondrion</keyword>
<dbReference type="EMBL" id="BQKI01000004">
    <property type="protein sequence ID" value="GJM93845.1"/>
    <property type="molecule type" value="Genomic_DNA"/>
</dbReference>
<dbReference type="Proteomes" id="UP001054889">
    <property type="component" value="Unassembled WGS sequence"/>
</dbReference>
<dbReference type="GO" id="GO:0005742">
    <property type="term" value="C:mitochondrial outer membrane translocase complex"/>
    <property type="evidence" value="ECO:0007669"/>
    <property type="project" value="InterPro"/>
</dbReference>
<keyword evidence="3" id="KW-0813">Transport</keyword>
<comment type="similarity">
    <text evidence="2">Belongs to the Tom7 family.</text>
</comment>
<evidence type="ECO:0000313" key="11">
    <source>
        <dbReference type="EMBL" id="GJM93845.1"/>
    </source>
</evidence>
<reference evidence="11" key="1">
    <citation type="journal article" date="2018" name="DNA Res.">
        <title>Multiple hybrid de novo genome assembly of finger millet, an orphan allotetraploid crop.</title>
        <authorList>
            <person name="Hatakeyama M."/>
            <person name="Aluri S."/>
            <person name="Balachadran M.T."/>
            <person name="Sivarajan S.R."/>
            <person name="Patrignani A."/>
            <person name="Gruter S."/>
            <person name="Poveda L."/>
            <person name="Shimizu-Inatsugi R."/>
            <person name="Baeten J."/>
            <person name="Francoijs K.J."/>
            <person name="Nataraja K.N."/>
            <person name="Reddy Y.A.N."/>
            <person name="Phadnis S."/>
            <person name="Ravikumar R.L."/>
            <person name="Schlapbach R."/>
            <person name="Sreeman S.M."/>
            <person name="Shimizu K.K."/>
        </authorList>
    </citation>
    <scope>NUCLEOTIDE SEQUENCE</scope>
</reference>
<evidence type="ECO:0000256" key="4">
    <source>
        <dbReference type="ARBA" id="ARBA00022692"/>
    </source>
</evidence>
<evidence type="ECO:0000256" key="1">
    <source>
        <dbReference type="ARBA" id="ARBA00004572"/>
    </source>
</evidence>
<keyword evidence="12" id="KW-1185">Reference proteome</keyword>
<dbReference type="GO" id="GO:0030150">
    <property type="term" value="P:protein import into mitochondrial matrix"/>
    <property type="evidence" value="ECO:0007669"/>
    <property type="project" value="InterPro"/>
</dbReference>
<feature type="region of interest" description="Disordered" evidence="10">
    <location>
        <begin position="1"/>
        <end position="31"/>
    </location>
</feature>
<reference evidence="11" key="2">
    <citation type="submission" date="2021-12" db="EMBL/GenBank/DDBJ databases">
        <title>Resequencing data analysis of finger millet.</title>
        <authorList>
            <person name="Hatakeyama M."/>
            <person name="Aluri S."/>
            <person name="Balachadran M.T."/>
            <person name="Sivarajan S.R."/>
            <person name="Poveda L."/>
            <person name="Shimizu-Inatsugi R."/>
            <person name="Schlapbach R."/>
            <person name="Sreeman S.M."/>
            <person name="Shimizu K.K."/>
        </authorList>
    </citation>
    <scope>NUCLEOTIDE SEQUENCE</scope>
</reference>
<protein>
    <recommendedName>
        <fullName evidence="13">Mitochondrial import receptor subunit TOM7-1</fullName>
    </recommendedName>
</protein>
<proteinExistence type="inferred from homology"/>
<evidence type="ECO:0000256" key="7">
    <source>
        <dbReference type="ARBA" id="ARBA00022989"/>
    </source>
</evidence>
<dbReference type="InterPro" id="IPR012621">
    <property type="entry name" value="Tom7"/>
</dbReference>
<sequence length="80" mass="8528">MASRPSLKPKPKGGKGGKKGSSAADEESTSATAVRLVKEWTTWTMKTTKVVAHYGFIPLIIVVGMNSEPKPSIAQLLSPF</sequence>
<evidence type="ECO:0000256" key="3">
    <source>
        <dbReference type="ARBA" id="ARBA00022448"/>
    </source>
</evidence>
<name>A0AAV5C6R7_ELECO</name>
<dbReference type="Pfam" id="PF08038">
    <property type="entry name" value="Tom7"/>
    <property type="match status" value="1"/>
</dbReference>
<evidence type="ECO:0000256" key="10">
    <source>
        <dbReference type="SAM" id="MobiDB-lite"/>
    </source>
</evidence>
<comment type="subcellular location">
    <subcellularLocation>
        <location evidence="1">Mitochondrion outer membrane</location>
        <topology evidence="1">Single-pass membrane protein</topology>
    </subcellularLocation>
</comment>
<evidence type="ECO:0000256" key="2">
    <source>
        <dbReference type="ARBA" id="ARBA00010917"/>
    </source>
</evidence>
<comment type="caution">
    <text evidence="11">The sequence shown here is derived from an EMBL/GenBank/DDBJ whole genome shotgun (WGS) entry which is preliminary data.</text>
</comment>
<dbReference type="PANTHER" id="PTHR34944">
    <property type="entry name" value="MITOCHONDRIAL IMPORT RECEPTOR SUBUNIT TOM7"/>
    <property type="match status" value="1"/>
</dbReference>
<evidence type="ECO:0000256" key="5">
    <source>
        <dbReference type="ARBA" id="ARBA00022787"/>
    </source>
</evidence>
<evidence type="ECO:0000313" key="12">
    <source>
        <dbReference type="Proteomes" id="UP001054889"/>
    </source>
</evidence>
<dbReference type="AlphaFoldDB" id="A0AAV5C6R7"/>
<gene>
    <name evidence="11" type="primary">ga10437</name>
    <name evidence="11" type="ORF">PR202_ga10437</name>
</gene>
<keyword evidence="4" id="KW-0812">Transmembrane</keyword>
<dbReference type="PANTHER" id="PTHR34944:SF2">
    <property type="entry name" value="MITOCHONDRIAL IMPORT RECEPTOR SUBUNIT TOM7"/>
    <property type="match status" value="1"/>
</dbReference>
<evidence type="ECO:0000256" key="9">
    <source>
        <dbReference type="ARBA" id="ARBA00023136"/>
    </source>
</evidence>
<keyword evidence="6" id="KW-0653">Protein transport</keyword>
<feature type="compositionally biased region" description="Basic residues" evidence="10">
    <location>
        <begin position="7"/>
        <end position="18"/>
    </location>
</feature>
<accession>A0AAV5C6R7</accession>
<keyword evidence="7" id="KW-1133">Transmembrane helix</keyword>
<keyword evidence="9" id="KW-0472">Membrane</keyword>
<evidence type="ECO:0008006" key="13">
    <source>
        <dbReference type="Google" id="ProtNLM"/>
    </source>
</evidence>
<organism evidence="11 12">
    <name type="scientific">Eleusine coracana subsp. coracana</name>
    <dbReference type="NCBI Taxonomy" id="191504"/>
    <lineage>
        <taxon>Eukaryota</taxon>
        <taxon>Viridiplantae</taxon>
        <taxon>Streptophyta</taxon>
        <taxon>Embryophyta</taxon>
        <taxon>Tracheophyta</taxon>
        <taxon>Spermatophyta</taxon>
        <taxon>Magnoliopsida</taxon>
        <taxon>Liliopsida</taxon>
        <taxon>Poales</taxon>
        <taxon>Poaceae</taxon>
        <taxon>PACMAD clade</taxon>
        <taxon>Chloridoideae</taxon>
        <taxon>Cynodonteae</taxon>
        <taxon>Eleusininae</taxon>
        <taxon>Eleusine</taxon>
    </lineage>
</organism>
<evidence type="ECO:0000256" key="8">
    <source>
        <dbReference type="ARBA" id="ARBA00023128"/>
    </source>
</evidence>
<evidence type="ECO:0000256" key="6">
    <source>
        <dbReference type="ARBA" id="ARBA00022927"/>
    </source>
</evidence>